<gene>
    <name evidence="2" type="ORF">FNX48_026440</name>
</gene>
<reference evidence="2" key="1">
    <citation type="submission" date="2019-10" db="EMBL/GenBank/DDBJ databases">
        <title>Streptomyces sp. nov., a novel actinobacterium isolated from alkaline environment.</title>
        <authorList>
            <person name="Golinska P."/>
        </authorList>
    </citation>
    <scope>NUCLEOTIDE SEQUENCE</scope>
    <source>
        <strain evidence="2">IF17</strain>
    </source>
</reference>
<accession>A0A646IIK4</accession>
<evidence type="ECO:0000256" key="1">
    <source>
        <dbReference type="SAM" id="MobiDB-lite"/>
    </source>
</evidence>
<organism evidence="2">
    <name type="scientific">Streptomyces alkaliphilus</name>
    <dbReference type="NCBI Taxonomy" id="1472722"/>
    <lineage>
        <taxon>Bacteria</taxon>
        <taxon>Bacillati</taxon>
        <taxon>Actinomycetota</taxon>
        <taxon>Actinomycetes</taxon>
        <taxon>Kitasatosporales</taxon>
        <taxon>Streptomycetaceae</taxon>
        <taxon>Streptomyces</taxon>
    </lineage>
</organism>
<proteinExistence type="predicted"/>
<feature type="compositionally biased region" description="Basic and acidic residues" evidence="1">
    <location>
        <begin position="116"/>
        <end position="136"/>
    </location>
</feature>
<comment type="caution">
    <text evidence="2">The sequence shown here is derived from an EMBL/GenBank/DDBJ whole genome shotgun (WGS) entry which is preliminary data.</text>
</comment>
<dbReference type="Proteomes" id="UP000315516">
    <property type="component" value="Unassembled WGS sequence"/>
</dbReference>
<protein>
    <submittedName>
        <fullName evidence="2">Uncharacterized protein</fullName>
    </submittedName>
</protein>
<evidence type="ECO:0000313" key="2">
    <source>
        <dbReference type="EMBL" id="MQS10569.1"/>
    </source>
</evidence>
<name>A0A646IIK4_9ACTN</name>
<dbReference type="AlphaFoldDB" id="A0A646IIK4"/>
<feature type="region of interest" description="Disordered" evidence="1">
    <location>
        <begin position="108"/>
        <end position="136"/>
    </location>
</feature>
<dbReference type="EMBL" id="VJYJ02001719">
    <property type="protein sequence ID" value="MQS10569.1"/>
    <property type="molecule type" value="Genomic_DNA"/>
</dbReference>
<sequence length="136" mass="15268">MSLRSASTFFSSLIPSIISDLRRIANRTRGETTVEDLQTEAWLVAEELSRNREPPPDVGDKSFHQQILGRLYNRFVKFADKRLRGAVRIDEQHSDDDGAIRENSIAATLAAQDDSDPSKAMEARESEHEQELAVLG</sequence>
<feature type="non-terminal residue" evidence="2">
    <location>
        <position position="136"/>
    </location>
</feature>